<dbReference type="AlphaFoldDB" id="A0A4S8LWK3"/>
<accession>A0A4S8LWK3</accession>
<sequence>MLRSIDGVGGIPHVINVDTGTIKHAQLAAIEHGWALPRPGKCSVCVQRFA</sequence>
<dbReference type="OrthoDB" id="24745at2759"/>
<evidence type="ECO:0000313" key="1">
    <source>
        <dbReference type="EMBL" id="THU94039.1"/>
    </source>
</evidence>
<dbReference type="Proteomes" id="UP000297245">
    <property type="component" value="Unassembled WGS sequence"/>
</dbReference>
<organism evidence="1 2">
    <name type="scientific">Dendrothele bispora (strain CBS 962.96)</name>
    <dbReference type="NCBI Taxonomy" id="1314807"/>
    <lineage>
        <taxon>Eukaryota</taxon>
        <taxon>Fungi</taxon>
        <taxon>Dikarya</taxon>
        <taxon>Basidiomycota</taxon>
        <taxon>Agaricomycotina</taxon>
        <taxon>Agaricomycetes</taxon>
        <taxon>Agaricomycetidae</taxon>
        <taxon>Agaricales</taxon>
        <taxon>Agaricales incertae sedis</taxon>
        <taxon>Dendrothele</taxon>
    </lineage>
</organism>
<dbReference type="EMBL" id="ML179233">
    <property type="protein sequence ID" value="THU94039.1"/>
    <property type="molecule type" value="Genomic_DNA"/>
</dbReference>
<name>A0A4S8LWK3_DENBC</name>
<reference evidence="1 2" key="1">
    <citation type="journal article" date="2019" name="Nat. Ecol. Evol.">
        <title>Megaphylogeny resolves global patterns of mushroom evolution.</title>
        <authorList>
            <person name="Varga T."/>
            <person name="Krizsan K."/>
            <person name="Foldi C."/>
            <person name="Dima B."/>
            <person name="Sanchez-Garcia M."/>
            <person name="Sanchez-Ramirez S."/>
            <person name="Szollosi G.J."/>
            <person name="Szarkandi J.G."/>
            <person name="Papp V."/>
            <person name="Albert L."/>
            <person name="Andreopoulos W."/>
            <person name="Angelini C."/>
            <person name="Antonin V."/>
            <person name="Barry K.W."/>
            <person name="Bougher N.L."/>
            <person name="Buchanan P."/>
            <person name="Buyck B."/>
            <person name="Bense V."/>
            <person name="Catcheside P."/>
            <person name="Chovatia M."/>
            <person name="Cooper J."/>
            <person name="Damon W."/>
            <person name="Desjardin D."/>
            <person name="Finy P."/>
            <person name="Geml J."/>
            <person name="Haridas S."/>
            <person name="Hughes K."/>
            <person name="Justo A."/>
            <person name="Karasinski D."/>
            <person name="Kautmanova I."/>
            <person name="Kiss B."/>
            <person name="Kocsube S."/>
            <person name="Kotiranta H."/>
            <person name="LaButti K.M."/>
            <person name="Lechner B.E."/>
            <person name="Liimatainen K."/>
            <person name="Lipzen A."/>
            <person name="Lukacs Z."/>
            <person name="Mihaltcheva S."/>
            <person name="Morgado L.N."/>
            <person name="Niskanen T."/>
            <person name="Noordeloos M.E."/>
            <person name="Ohm R.A."/>
            <person name="Ortiz-Santana B."/>
            <person name="Ovrebo C."/>
            <person name="Racz N."/>
            <person name="Riley R."/>
            <person name="Savchenko A."/>
            <person name="Shiryaev A."/>
            <person name="Soop K."/>
            <person name="Spirin V."/>
            <person name="Szebenyi C."/>
            <person name="Tomsovsky M."/>
            <person name="Tulloss R.E."/>
            <person name="Uehling J."/>
            <person name="Grigoriev I.V."/>
            <person name="Vagvolgyi C."/>
            <person name="Papp T."/>
            <person name="Martin F.M."/>
            <person name="Miettinen O."/>
            <person name="Hibbett D.S."/>
            <person name="Nagy L.G."/>
        </authorList>
    </citation>
    <scope>NUCLEOTIDE SEQUENCE [LARGE SCALE GENOMIC DNA]</scope>
    <source>
        <strain evidence="1 2">CBS 962.96</strain>
    </source>
</reference>
<gene>
    <name evidence="1" type="ORF">K435DRAFT_901013</name>
</gene>
<proteinExistence type="predicted"/>
<evidence type="ECO:0000313" key="2">
    <source>
        <dbReference type="Proteomes" id="UP000297245"/>
    </source>
</evidence>
<protein>
    <submittedName>
        <fullName evidence="1">Uncharacterized protein</fullName>
    </submittedName>
</protein>
<keyword evidence="2" id="KW-1185">Reference proteome</keyword>